<dbReference type="EMBL" id="CP011132">
    <property type="protein sequence ID" value="AKE59224.1"/>
    <property type="molecule type" value="Genomic_DNA"/>
</dbReference>
<dbReference type="GO" id="GO:0009061">
    <property type="term" value="P:anaerobic respiration"/>
    <property type="evidence" value="ECO:0007669"/>
    <property type="project" value="TreeGrafter"/>
</dbReference>
<evidence type="ECO:0000256" key="3">
    <source>
        <dbReference type="ARBA" id="ARBA00022448"/>
    </source>
</evidence>
<evidence type="ECO:0000256" key="1">
    <source>
        <dbReference type="ARBA" id="ARBA00004377"/>
    </source>
</evidence>
<keyword evidence="7 12" id="KW-0479">Metal-binding</keyword>
<accession>A0A0F6TV62</accession>
<evidence type="ECO:0000259" key="16">
    <source>
        <dbReference type="Pfam" id="PF03264"/>
    </source>
</evidence>
<keyword evidence="9 15" id="KW-1133">Transmembrane helix</keyword>
<feature type="binding site" description="covalent" evidence="13">
    <location>
        <position position="182"/>
    </location>
    <ligand>
        <name>heme</name>
        <dbReference type="ChEBI" id="CHEBI:30413"/>
        <label>4</label>
    </ligand>
</feature>
<dbReference type="OrthoDB" id="9782159at2"/>
<feature type="binding site" description="axial binding residue" evidence="14">
    <location>
        <position position="151"/>
    </location>
    <ligand>
        <name>heme</name>
        <dbReference type="ChEBI" id="CHEBI:30413"/>
        <label>3</label>
    </ligand>
    <ligandPart>
        <name>Fe</name>
        <dbReference type="ChEBI" id="CHEBI:18248"/>
    </ligandPart>
</feature>
<evidence type="ECO:0000256" key="11">
    <source>
        <dbReference type="ARBA" id="ARBA00023136"/>
    </source>
</evidence>
<dbReference type="InterPro" id="IPR036280">
    <property type="entry name" value="Multihaem_cyt_sf"/>
</dbReference>
<keyword evidence="6 15" id="KW-0812">Transmembrane</keyword>
<feature type="binding site" description="covalent" evidence="13">
    <location>
        <position position="90"/>
    </location>
    <ligand>
        <name>heme</name>
        <dbReference type="ChEBI" id="CHEBI:30413"/>
        <label>2</label>
    </ligand>
</feature>
<evidence type="ECO:0000256" key="7">
    <source>
        <dbReference type="ARBA" id="ARBA00022723"/>
    </source>
</evidence>
<dbReference type="Proteomes" id="UP000034085">
    <property type="component" value="Chromosome"/>
</dbReference>
<evidence type="ECO:0000313" key="17">
    <source>
        <dbReference type="EMBL" id="AKE59224.1"/>
    </source>
</evidence>
<dbReference type="InterPro" id="IPR051174">
    <property type="entry name" value="Cytochrome_c-type_ET"/>
</dbReference>
<evidence type="ECO:0000256" key="9">
    <source>
        <dbReference type="ARBA" id="ARBA00022989"/>
    </source>
</evidence>
<feature type="binding site" description="covalent" evidence="13">
    <location>
        <position position="150"/>
    </location>
    <ligand>
        <name>heme</name>
        <dbReference type="ChEBI" id="CHEBI:30413"/>
        <label>3</label>
    </ligand>
</feature>
<evidence type="ECO:0000256" key="13">
    <source>
        <dbReference type="PIRSR" id="PIRSR000013-1"/>
    </source>
</evidence>
<dbReference type="InterPro" id="IPR005126">
    <property type="entry name" value="NapC/NirT_cyt_c_N"/>
</dbReference>
<dbReference type="SUPFAM" id="SSF48695">
    <property type="entry name" value="Multiheme cytochromes"/>
    <property type="match status" value="1"/>
</dbReference>
<keyword evidence="5 12" id="KW-0349">Heme</keyword>
<dbReference type="Gene3D" id="1.10.3820.10">
    <property type="entry name" value="Di-heme elbow motif domain"/>
    <property type="match status" value="1"/>
</dbReference>
<dbReference type="RefSeq" id="WP_046481706.1">
    <property type="nucleotide sequence ID" value="NZ_CP011132.1"/>
</dbReference>
<evidence type="ECO:0000256" key="10">
    <source>
        <dbReference type="ARBA" id="ARBA00023004"/>
    </source>
</evidence>
<feature type="binding site" description="axial binding residue" evidence="14">
    <location>
        <position position="109"/>
    </location>
    <ligand>
        <name>heme</name>
        <dbReference type="ChEBI" id="CHEBI:30413"/>
        <label>1</label>
    </ligand>
    <ligandPart>
        <name>Fe</name>
        <dbReference type="ChEBI" id="CHEBI:18248"/>
    </ligandPart>
</feature>
<feature type="binding site" description="axial binding residue" evidence="14">
    <location>
        <position position="63"/>
    </location>
    <ligand>
        <name>heme</name>
        <dbReference type="ChEBI" id="CHEBI:30413"/>
        <label>1</label>
    </ligand>
    <ligandPart>
        <name>Fe</name>
        <dbReference type="ChEBI" id="CHEBI:18248"/>
    </ligandPart>
</feature>
<feature type="binding site" description="covalent" evidence="13">
    <location>
        <position position="87"/>
    </location>
    <ligand>
        <name>heme</name>
        <dbReference type="ChEBI" id="CHEBI:30413"/>
        <label>2</label>
    </ligand>
</feature>
<dbReference type="InterPro" id="IPR011885">
    <property type="entry name" value="NO3Rdtase_cyt_c_NapC/NirT"/>
</dbReference>
<dbReference type="KEGG" id="cama:F384_11815"/>
<dbReference type="GO" id="GO:0046872">
    <property type="term" value="F:metal ion binding"/>
    <property type="evidence" value="ECO:0007669"/>
    <property type="project" value="UniProtKB-KW"/>
</dbReference>
<feature type="binding site" description="axial binding residue" evidence="14">
    <location>
        <position position="91"/>
    </location>
    <ligand>
        <name>heme</name>
        <dbReference type="ChEBI" id="CHEBI:30413"/>
        <label>2</label>
    </ligand>
    <ligandPart>
        <name>Fe</name>
        <dbReference type="ChEBI" id="CHEBI:18248"/>
    </ligandPart>
</feature>
<evidence type="ECO:0000256" key="5">
    <source>
        <dbReference type="ARBA" id="ARBA00022617"/>
    </source>
</evidence>
<comment type="subcellular location">
    <subcellularLocation>
        <location evidence="1">Cell inner membrane</location>
        <topology evidence="1">Single-pass membrane protein</topology>
    </subcellularLocation>
</comment>
<feature type="binding site" description="covalent" evidence="13">
    <location>
        <position position="147"/>
    </location>
    <ligand>
        <name>heme</name>
        <dbReference type="ChEBI" id="CHEBI:30413"/>
        <label>3</label>
    </ligand>
</feature>
<evidence type="ECO:0000256" key="4">
    <source>
        <dbReference type="ARBA" id="ARBA00022475"/>
    </source>
</evidence>
<dbReference type="InterPro" id="IPR024717">
    <property type="entry name" value="NapC/NirT/NrfH"/>
</dbReference>
<sequence>MENSNRKPGRIKRLWQWWRRPSRLALGTLLLIGFVGGIIFWGGFNTGMEKANTEEFCISCHEMRNTVYQEYMETVHYNNRSGVRATCPDCHVPHEFVPKMIRKIKASKELYAKALGLIDTPQKFEAHRLTMAQNEWRRMKDNNSQECRNCHNFEFMDLTAQKSVAAKMHDQAVKDGQTCIDCHKGIAHKLPDMREVKPGF</sequence>
<dbReference type="GO" id="GO:0020037">
    <property type="term" value="F:heme binding"/>
    <property type="evidence" value="ECO:0007669"/>
    <property type="project" value="InterPro"/>
</dbReference>
<dbReference type="NCBIfam" id="TIGR02161">
    <property type="entry name" value="napC_nirT"/>
    <property type="match status" value="1"/>
</dbReference>
<dbReference type="PANTHER" id="PTHR30333:SF1">
    <property type="entry name" value="CYTOCHROME C-TYPE PROTEIN NAPC"/>
    <property type="match status" value="1"/>
</dbReference>
<dbReference type="FunFam" id="1.10.3820.10:FF:000001">
    <property type="entry name" value="Cytochrome c-type protein"/>
    <property type="match status" value="1"/>
</dbReference>
<feature type="binding site" description="covalent" evidence="13">
    <location>
        <position position="57"/>
    </location>
    <ligand>
        <name>heme</name>
        <dbReference type="ChEBI" id="CHEBI:30413"/>
        <label>1</label>
    </ligand>
</feature>
<feature type="domain" description="NapC/NirT cytochrome c N-terminal" evidence="16">
    <location>
        <begin position="22"/>
        <end position="193"/>
    </location>
</feature>
<keyword evidence="11 15" id="KW-0472">Membrane</keyword>
<proteinExistence type="inferred from homology"/>
<evidence type="ECO:0000313" key="18">
    <source>
        <dbReference type="Proteomes" id="UP000034085"/>
    </source>
</evidence>
<comment type="similarity">
    <text evidence="2">Belongs to the NapC/NirT/NrfH family.</text>
</comment>
<dbReference type="HOGENOM" id="CLU_096753_2_0_6"/>
<evidence type="ECO:0000256" key="12">
    <source>
        <dbReference type="PIRNR" id="PIRNR000013"/>
    </source>
</evidence>
<keyword evidence="3 12" id="KW-0813">Transport</keyword>
<comment type="cofactor">
    <cofactor evidence="13">
        <name>heme</name>
        <dbReference type="ChEBI" id="CHEBI:30413"/>
    </cofactor>
    <text evidence="13">Binds 4 heme groups per subunit.</text>
</comment>
<evidence type="ECO:0000256" key="14">
    <source>
        <dbReference type="PIRSR" id="PIRSR000013-2"/>
    </source>
</evidence>
<protein>
    <recommendedName>
        <fullName evidence="12">Cytochrome c-type protein</fullName>
    </recommendedName>
</protein>
<dbReference type="AlphaFoldDB" id="A0A0F6TV62"/>
<keyword evidence="4" id="KW-1003">Cell membrane</keyword>
<feature type="binding site" description="covalent" evidence="13">
    <location>
        <position position="179"/>
    </location>
    <ligand>
        <name>heme</name>
        <dbReference type="ChEBI" id="CHEBI:30413"/>
        <label>4</label>
    </ligand>
</feature>
<organism evidence="17 18">
    <name type="scientific">Citrobacter amalonaticus Y19</name>
    <dbReference type="NCBI Taxonomy" id="1261127"/>
    <lineage>
        <taxon>Bacteria</taxon>
        <taxon>Pseudomonadati</taxon>
        <taxon>Pseudomonadota</taxon>
        <taxon>Gammaproteobacteria</taxon>
        <taxon>Enterobacterales</taxon>
        <taxon>Enterobacteriaceae</taxon>
        <taxon>Citrobacter</taxon>
    </lineage>
</organism>
<dbReference type="PIRSF" id="PIRSF000013">
    <property type="entry name" value="4_hem_cytochrm_NapC"/>
    <property type="match status" value="1"/>
</dbReference>
<dbReference type="PANTHER" id="PTHR30333">
    <property type="entry name" value="CYTOCHROME C-TYPE PROTEIN"/>
    <property type="match status" value="1"/>
</dbReference>
<dbReference type="PATRIC" id="fig|1261127.3.peg.2469"/>
<feature type="binding site" description="covalent" evidence="13">
    <location>
        <position position="60"/>
    </location>
    <ligand>
        <name>heme</name>
        <dbReference type="ChEBI" id="CHEBI:30413"/>
        <label>1</label>
    </ligand>
</feature>
<keyword evidence="10 12" id="KW-0408">Iron</keyword>
<dbReference type="InterPro" id="IPR038266">
    <property type="entry name" value="NapC/NirT_cytc_sf"/>
</dbReference>
<dbReference type="Pfam" id="PF03264">
    <property type="entry name" value="Cytochrom_NNT"/>
    <property type="match status" value="1"/>
</dbReference>
<feature type="binding site" description="axial binding residue" evidence="14">
    <location>
        <position position="188"/>
    </location>
    <ligand>
        <name>heme</name>
        <dbReference type="ChEBI" id="CHEBI:30413"/>
        <label>2</label>
    </ligand>
    <ligandPart>
        <name>Fe</name>
        <dbReference type="ChEBI" id="CHEBI:18248"/>
    </ligandPart>
</feature>
<name>A0A0F6TV62_CITAM</name>
<evidence type="ECO:0000256" key="15">
    <source>
        <dbReference type="SAM" id="Phobius"/>
    </source>
</evidence>
<evidence type="ECO:0000256" key="8">
    <source>
        <dbReference type="ARBA" id="ARBA00022982"/>
    </source>
</evidence>
<evidence type="ECO:0000256" key="6">
    <source>
        <dbReference type="ARBA" id="ARBA00022692"/>
    </source>
</evidence>
<dbReference type="GO" id="GO:0005886">
    <property type="term" value="C:plasma membrane"/>
    <property type="evidence" value="ECO:0007669"/>
    <property type="project" value="UniProtKB-SubCell"/>
</dbReference>
<dbReference type="GO" id="GO:0019333">
    <property type="term" value="P:denitrification pathway"/>
    <property type="evidence" value="ECO:0007669"/>
    <property type="project" value="InterPro"/>
</dbReference>
<dbReference type="NCBIfam" id="NF007906">
    <property type="entry name" value="PRK10617.1"/>
    <property type="match status" value="1"/>
</dbReference>
<dbReference type="GO" id="GO:0009055">
    <property type="term" value="F:electron transfer activity"/>
    <property type="evidence" value="ECO:0007669"/>
    <property type="project" value="TreeGrafter"/>
</dbReference>
<evidence type="ECO:0000256" key="2">
    <source>
        <dbReference type="ARBA" id="ARBA00007395"/>
    </source>
</evidence>
<feature type="transmembrane region" description="Helical" evidence="15">
    <location>
        <begin position="21"/>
        <end position="44"/>
    </location>
</feature>
<gene>
    <name evidence="17" type="ORF">F384_11815</name>
</gene>
<feature type="binding site" description="axial binding residue" evidence="14">
    <location>
        <position position="183"/>
    </location>
    <ligand>
        <name>heme</name>
        <dbReference type="ChEBI" id="CHEBI:30413"/>
        <label>4</label>
    </ligand>
    <ligandPart>
        <name>Fe</name>
        <dbReference type="ChEBI" id="CHEBI:18248"/>
    </ligandPart>
</feature>
<comment type="PTM">
    <text evidence="12">Binds 4 heme groups per subunit.</text>
</comment>
<reference evidence="17 18" key="1">
    <citation type="journal article" date="2013" name="Appl. Microbiol. Biotechnol.">
        <title>Glycerol assimilation and production of 1,3-propanediol by Citrobacter amalonaticus Y19.</title>
        <authorList>
            <person name="Ainala S.K."/>
            <person name="Ashok S."/>
            <person name="Ko Y."/>
            <person name="Park S."/>
        </authorList>
    </citation>
    <scope>NUCLEOTIDE SEQUENCE [LARGE SCALE GENOMIC DNA]</scope>
    <source>
        <strain evidence="17 18">Y19</strain>
    </source>
</reference>
<keyword evidence="8 12" id="KW-0249">Electron transport</keyword>